<gene>
    <name evidence="1" type="ORF">EM808_20655</name>
</gene>
<dbReference type="Proteomes" id="UP000288024">
    <property type="component" value="Unassembled WGS sequence"/>
</dbReference>
<dbReference type="EMBL" id="RZTZ01000011">
    <property type="protein sequence ID" value="RVT58779.1"/>
    <property type="molecule type" value="Genomic_DNA"/>
</dbReference>
<name>A0A3S2UDH9_9BACI</name>
<evidence type="ECO:0000313" key="2">
    <source>
        <dbReference type="Proteomes" id="UP000288024"/>
    </source>
</evidence>
<organism evidence="1 2">
    <name type="scientific">Niallia taxi</name>
    <dbReference type="NCBI Taxonomy" id="2499688"/>
    <lineage>
        <taxon>Bacteria</taxon>
        <taxon>Bacillati</taxon>
        <taxon>Bacillota</taxon>
        <taxon>Bacilli</taxon>
        <taxon>Bacillales</taxon>
        <taxon>Bacillaceae</taxon>
        <taxon>Niallia</taxon>
    </lineage>
</organism>
<accession>A0A3S2UDH9</accession>
<proteinExistence type="predicted"/>
<reference evidence="1 2" key="1">
    <citation type="submission" date="2019-01" db="EMBL/GenBank/DDBJ databases">
        <title>Bacillus sp. M5HDSG1-1, whole genome shotgun sequence.</title>
        <authorList>
            <person name="Tuo L."/>
        </authorList>
    </citation>
    <scope>NUCLEOTIDE SEQUENCE [LARGE SCALE GENOMIC DNA]</scope>
    <source>
        <strain evidence="1 2">M5HDSG1-1</strain>
    </source>
</reference>
<dbReference type="AlphaFoldDB" id="A0A3S2UDH9"/>
<protein>
    <submittedName>
        <fullName evidence="1">Uncharacterized protein</fullName>
    </submittedName>
</protein>
<sequence length="102" mass="12032">MLNIIEDTVRFPEALEKGRTITRTYKTYPYRVYQATSVLSGIDYGFSDEEGMFFRSTIDTKTQIVNPYEVKVSVTFGFRSREFDKRTDATIKYSVFMQFINY</sequence>
<comment type="caution">
    <text evidence="1">The sequence shown here is derived from an EMBL/GenBank/DDBJ whole genome shotgun (WGS) entry which is preliminary data.</text>
</comment>
<evidence type="ECO:0000313" key="1">
    <source>
        <dbReference type="EMBL" id="RVT58779.1"/>
    </source>
</evidence>
<dbReference type="RefSeq" id="WP_127740333.1">
    <property type="nucleotide sequence ID" value="NZ_CAJCKN010000135.1"/>
</dbReference>
<keyword evidence="2" id="KW-1185">Reference proteome</keyword>